<evidence type="ECO:0000256" key="3">
    <source>
        <dbReference type="PROSITE-ProRule" id="PRU00221"/>
    </source>
</evidence>
<dbReference type="PROSITE" id="PS50082">
    <property type="entry name" value="WD_REPEATS_2"/>
    <property type="match status" value="3"/>
</dbReference>
<evidence type="ECO:0000313" key="5">
    <source>
        <dbReference type="EMBL" id="KAB8342929.1"/>
    </source>
</evidence>
<dbReference type="GO" id="GO:0000724">
    <property type="term" value="P:double-strand break repair via homologous recombination"/>
    <property type="evidence" value="ECO:0007669"/>
    <property type="project" value="TreeGrafter"/>
</dbReference>
<dbReference type="Proteomes" id="UP000327013">
    <property type="component" value="Unassembled WGS sequence"/>
</dbReference>
<feature type="region of interest" description="Disordered" evidence="4">
    <location>
        <begin position="642"/>
        <end position="758"/>
    </location>
</feature>
<feature type="compositionally biased region" description="Basic and acidic residues" evidence="4">
    <location>
        <begin position="739"/>
        <end position="758"/>
    </location>
</feature>
<dbReference type="InterPro" id="IPR021772">
    <property type="entry name" value="WDR48/Bun107"/>
</dbReference>
<dbReference type="PROSITE" id="PS50294">
    <property type="entry name" value="WD_REPEATS_REGION"/>
    <property type="match status" value="3"/>
</dbReference>
<dbReference type="PANTHER" id="PTHR19862:SF14">
    <property type="entry name" value="WD REPEAT-CONTAINING PROTEIN 48"/>
    <property type="match status" value="1"/>
</dbReference>
<dbReference type="Pfam" id="PF00400">
    <property type="entry name" value="WD40"/>
    <property type="match status" value="4"/>
</dbReference>
<evidence type="ECO:0000256" key="1">
    <source>
        <dbReference type="ARBA" id="ARBA00022574"/>
    </source>
</evidence>
<reference evidence="5 6" key="1">
    <citation type="submission" date="2019-06" db="EMBL/GenBank/DDBJ databases">
        <title>A chromosomal-level reference genome of Carpinus fangiana (Coryloideae, Betulaceae).</title>
        <authorList>
            <person name="Yang X."/>
            <person name="Wang Z."/>
            <person name="Zhang L."/>
            <person name="Hao G."/>
            <person name="Liu J."/>
            <person name="Yang Y."/>
        </authorList>
    </citation>
    <scope>NUCLEOTIDE SEQUENCE [LARGE SCALE GENOMIC DNA]</scope>
    <source>
        <strain evidence="5">Cfa_2016G</strain>
        <tissue evidence="5">Leaf</tissue>
    </source>
</reference>
<proteinExistence type="predicted"/>
<dbReference type="InterPro" id="IPR001680">
    <property type="entry name" value="WD40_rpt"/>
</dbReference>
<dbReference type="PROSITE" id="PS00678">
    <property type="entry name" value="WD_REPEATS_1"/>
    <property type="match status" value="2"/>
</dbReference>
<feature type="repeat" description="WD" evidence="3">
    <location>
        <begin position="19"/>
        <end position="60"/>
    </location>
</feature>
<organism evidence="5 6">
    <name type="scientific">Carpinus fangiana</name>
    <dbReference type="NCBI Taxonomy" id="176857"/>
    <lineage>
        <taxon>Eukaryota</taxon>
        <taxon>Viridiplantae</taxon>
        <taxon>Streptophyta</taxon>
        <taxon>Embryophyta</taxon>
        <taxon>Tracheophyta</taxon>
        <taxon>Spermatophyta</taxon>
        <taxon>Magnoliopsida</taxon>
        <taxon>eudicotyledons</taxon>
        <taxon>Gunneridae</taxon>
        <taxon>Pentapetalae</taxon>
        <taxon>rosids</taxon>
        <taxon>fabids</taxon>
        <taxon>Fagales</taxon>
        <taxon>Betulaceae</taxon>
        <taxon>Carpinus</taxon>
    </lineage>
</organism>
<evidence type="ECO:0000313" key="6">
    <source>
        <dbReference type="Proteomes" id="UP000327013"/>
    </source>
</evidence>
<protein>
    <submittedName>
        <fullName evidence="5">Uncharacterized protein</fullName>
    </submittedName>
</protein>
<accession>A0A5N6KSW4</accession>
<feature type="compositionally biased region" description="Polar residues" evidence="4">
    <location>
        <begin position="698"/>
        <end position="711"/>
    </location>
</feature>
<sequence length="988" mass="107391">MARKTRQRISYVLPLAGATSGHRLGVNGLAVDQDRSILYTGGRDGVICAWDLQAGTETATNFKSSPSTISQTIHRQHVQAHTHWINDLALVQNGDALVSASSDVSVKVWRPHASDIRPPQTVGLHSDYVKCLASPSGASPWIAAAGLDRKISVWDLNGAGQRLQIQVPDDDAKEKGSVYALAATDSMLVSGGPENVVKVWDPRSAKRITHLVGHTDNIRDVLISEDGDTILSASSDQTIKVWSMAMGRCIYTMSMHTDSIWTLFSTHPHLATFYSGDRSGFVAKTDTRGAFDLDNGLSVAMFQEQEGINKVLAAGGHIWTATASSSVNRWADHDLAPGVQIPDTMRSYKFGAPSKTRFSISSQATATYVSQSSVSGERVPLNCVLRISNTASFPPSSFIDRDRTSVFTTTSPRKPSAPNGDSDLGTFNPLRDRPEETIEGRNGLIKHVMLNDRRRVLTLDSVGEVMMWDLLRCAPIRSFGKCDIDDVVPQVNTTETVANWCTVDTRTGTLTCVLEENHCFDAELYADELEEAANVEFKEDQRINLGKWVLRYLFADIIDEELRRDEKYRKDLISAIPTLPVQTNGKPAFISIPAANMNGWQSSAPTSATTPRAVGMKGRALLTPGLSIGAATPGMALTASPVLSAKPIPSPSDTGSHDLSRPTSSEKPRDYFSSRIPAVEEAEEGSESSEGKEPEAPTSPSDVKDNSTSFSKRLRASFTPKKMGKSTPAPETLKPAAITEEKSDDSDSKSSQADEKVFDDSFRGTLSRIRAEYTTQAANEDGSIMSLLAPSLPTDTPILRPPPTTTVLIQEDRPDSGGVADLFEGELSSLKDQVDLVEHVAPSWLAETLLQNRIPQKEIFKVTFTLEPADPSLPFVTADSGAERLNANRMLRARKILGYIGERLEPEATAAESIDLRPDEYLELQCQGQPVPPKMTLATIRTHIWRGGGDVVLQYRGNGKRALPRRLRESTPVDVGATSNAPATASAQ</sequence>
<feature type="compositionally biased region" description="Basic and acidic residues" evidence="4">
    <location>
        <begin position="655"/>
        <end position="672"/>
    </location>
</feature>
<feature type="compositionally biased region" description="Polar residues" evidence="4">
    <location>
        <begin position="977"/>
        <end position="988"/>
    </location>
</feature>
<dbReference type="Pfam" id="PF11816">
    <property type="entry name" value="DUF3337"/>
    <property type="match status" value="1"/>
</dbReference>
<comment type="caution">
    <text evidence="5">The sequence shown here is derived from an EMBL/GenBank/DDBJ whole genome shotgun (WGS) entry which is preliminary data.</text>
</comment>
<name>A0A5N6KSW4_9ROSI</name>
<dbReference type="OrthoDB" id="2421129at2759"/>
<dbReference type="PANTHER" id="PTHR19862">
    <property type="entry name" value="WD REPEAT-CONTAINING PROTEIN 48"/>
    <property type="match status" value="1"/>
</dbReference>
<dbReference type="InterPro" id="IPR051246">
    <property type="entry name" value="WDR48"/>
</dbReference>
<dbReference type="InterPro" id="IPR036322">
    <property type="entry name" value="WD40_repeat_dom_sf"/>
</dbReference>
<dbReference type="Gene3D" id="2.130.10.10">
    <property type="entry name" value="YVTN repeat-like/Quinoprotein amine dehydrogenase"/>
    <property type="match status" value="2"/>
</dbReference>
<dbReference type="SUPFAM" id="SSF50978">
    <property type="entry name" value="WD40 repeat-like"/>
    <property type="match status" value="1"/>
</dbReference>
<keyword evidence="2" id="KW-0677">Repeat</keyword>
<feature type="repeat" description="WD" evidence="3">
    <location>
        <begin position="78"/>
        <end position="109"/>
    </location>
</feature>
<evidence type="ECO:0000256" key="4">
    <source>
        <dbReference type="SAM" id="MobiDB-lite"/>
    </source>
</evidence>
<dbReference type="SMART" id="SM00320">
    <property type="entry name" value="WD40"/>
    <property type="match status" value="7"/>
</dbReference>
<gene>
    <name evidence="5" type="ORF">FH972_022526</name>
</gene>
<feature type="region of interest" description="Disordered" evidence="4">
    <location>
        <begin position="407"/>
        <end position="433"/>
    </location>
</feature>
<dbReference type="CDD" id="cd17041">
    <property type="entry name" value="Ubl_WDR48"/>
    <property type="match status" value="1"/>
</dbReference>
<feature type="repeat" description="WD" evidence="3">
    <location>
        <begin position="211"/>
        <end position="252"/>
    </location>
</feature>
<feature type="region of interest" description="Disordered" evidence="4">
    <location>
        <begin position="967"/>
        <end position="988"/>
    </location>
</feature>
<dbReference type="InterPro" id="IPR015943">
    <property type="entry name" value="WD40/YVTN_repeat-like_dom_sf"/>
</dbReference>
<keyword evidence="6" id="KW-1185">Reference proteome</keyword>
<dbReference type="CDD" id="cd00200">
    <property type="entry name" value="WD40"/>
    <property type="match status" value="1"/>
</dbReference>
<dbReference type="AlphaFoldDB" id="A0A5N6KSW4"/>
<dbReference type="InterPro" id="IPR019775">
    <property type="entry name" value="WD40_repeat_CS"/>
</dbReference>
<keyword evidence="1 3" id="KW-0853">WD repeat</keyword>
<dbReference type="GO" id="GO:0043130">
    <property type="term" value="F:ubiquitin binding"/>
    <property type="evidence" value="ECO:0007669"/>
    <property type="project" value="TreeGrafter"/>
</dbReference>
<evidence type="ECO:0000256" key="2">
    <source>
        <dbReference type="ARBA" id="ARBA00022737"/>
    </source>
</evidence>
<dbReference type="EMBL" id="VIBQ01000012">
    <property type="protein sequence ID" value="KAB8342929.1"/>
    <property type="molecule type" value="Genomic_DNA"/>
</dbReference>